<feature type="region of interest" description="Disordered" evidence="13">
    <location>
        <begin position="1"/>
        <end position="52"/>
    </location>
</feature>
<dbReference type="Proteomes" id="UP001623330">
    <property type="component" value="Unassembled WGS sequence"/>
</dbReference>
<feature type="binding site" evidence="12">
    <location>
        <position position="329"/>
    </location>
    <ligand>
        <name>Zn(2+)</name>
        <dbReference type="ChEBI" id="CHEBI:29105"/>
    </ligand>
</feature>
<dbReference type="InterPro" id="IPR050134">
    <property type="entry name" value="NAD-dep_sirtuin_deacylases"/>
</dbReference>
<feature type="binding site" evidence="12">
    <location>
        <position position="356"/>
    </location>
    <ligand>
        <name>Zn(2+)</name>
        <dbReference type="ChEBI" id="CHEBI:29105"/>
    </ligand>
</feature>
<evidence type="ECO:0000313" key="16">
    <source>
        <dbReference type="Proteomes" id="UP001623330"/>
    </source>
</evidence>
<comment type="caution">
    <text evidence="15">The sequence shown here is derived from an EMBL/GenBank/DDBJ whole genome shotgun (WGS) entry which is preliminary data.</text>
</comment>
<evidence type="ECO:0000256" key="11">
    <source>
        <dbReference type="ARBA" id="ARBA00023242"/>
    </source>
</evidence>
<dbReference type="SUPFAM" id="SSF52467">
    <property type="entry name" value="DHS-like NAD/FAD-binding domain"/>
    <property type="match status" value="1"/>
</dbReference>
<keyword evidence="7 12" id="KW-0862">Zinc</keyword>
<dbReference type="Gene3D" id="3.40.50.1220">
    <property type="entry name" value="TPP-binding domain"/>
    <property type="match status" value="1"/>
</dbReference>
<name>A0ABR4NWE3_9SACH</name>
<feature type="compositionally biased region" description="Low complexity" evidence="13">
    <location>
        <begin position="17"/>
        <end position="46"/>
    </location>
</feature>
<evidence type="ECO:0000256" key="13">
    <source>
        <dbReference type="SAM" id="MobiDB-lite"/>
    </source>
</evidence>
<organism evidence="15 16">
    <name type="scientific">Nakaseomyces bracarensis</name>
    <dbReference type="NCBI Taxonomy" id="273131"/>
    <lineage>
        <taxon>Eukaryota</taxon>
        <taxon>Fungi</taxon>
        <taxon>Dikarya</taxon>
        <taxon>Ascomycota</taxon>
        <taxon>Saccharomycotina</taxon>
        <taxon>Saccharomycetes</taxon>
        <taxon>Saccharomycetales</taxon>
        <taxon>Saccharomycetaceae</taxon>
        <taxon>Nakaseomyces</taxon>
    </lineage>
</organism>
<dbReference type="InterPro" id="IPR007654">
    <property type="entry name" value="NAD-dep_histone_deAcase_SIR2_N"/>
</dbReference>
<evidence type="ECO:0000256" key="5">
    <source>
        <dbReference type="ARBA" id="ARBA00022679"/>
    </source>
</evidence>
<evidence type="ECO:0000256" key="7">
    <source>
        <dbReference type="ARBA" id="ARBA00022833"/>
    </source>
</evidence>
<evidence type="ECO:0000256" key="1">
    <source>
        <dbReference type="ARBA" id="ARBA00001947"/>
    </source>
</evidence>
<dbReference type="Gene3D" id="1.20.120.1710">
    <property type="match status" value="1"/>
</dbReference>
<keyword evidence="9" id="KW-0520">NAD</keyword>
<feature type="domain" description="Deacetylase sirtuin-type" evidence="14">
    <location>
        <begin position="194"/>
        <end position="484"/>
    </location>
</feature>
<feature type="active site" description="Proton acceptor" evidence="12">
    <location>
        <position position="321"/>
    </location>
</feature>
<reference evidence="15 16" key="1">
    <citation type="submission" date="2024-05" db="EMBL/GenBank/DDBJ databases">
        <title>Long read based assembly of the Candida bracarensis genome reveals expanded adhesin content.</title>
        <authorList>
            <person name="Marcet-Houben M."/>
            <person name="Ksiezopolska E."/>
            <person name="Gabaldon T."/>
        </authorList>
    </citation>
    <scope>NUCLEOTIDE SEQUENCE [LARGE SCALE GENOMIC DNA]</scope>
    <source>
        <strain evidence="15 16">CBM6</strain>
    </source>
</reference>
<gene>
    <name evidence="15" type="ORF">RNJ44_04939</name>
</gene>
<dbReference type="InterPro" id="IPR003000">
    <property type="entry name" value="Sirtuin"/>
</dbReference>
<comment type="subcellular location">
    <subcellularLocation>
        <location evidence="2">Nucleus</location>
    </subcellularLocation>
</comment>
<protein>
    <submittedName>
        <fullName evidence="15">NAD-dependent histone deacetylase SIR2</fullName>
    </submittedName>
</protein>
<dbReference type="Pfam" id="PF04574">
    <property type="entry name" value="DUF592"/>
    <property type="match status" value="1"/>
</dbReference>
<dbReference type="Gene3D" id="3.30.1600.10">
    <property type="entry name" value="SIR2/SIRT2 'Small Domain"/>
    <property type="match status" value="1"/>
</dbReference>
<keyword evidence="16" id="KW-1185">Reference proteome</keyword>
<feature type="binding site" evidence="12">
    <location>
        <position position="353"/>
    </location>
    <ligand>
        <name>Zn(2+)</name>
        <dbReference type="ChEBI" id="CHEBI:29105"/>
    </ligand>
</feature>
<feature type="binding site" evidence="12">
    <location>
        <position position="332"/>
    </location>
    <ligand>
        <name>Zn(2+)</name>
        <dbReference type="ChEBI" id="CHEBI:29105"/>
    </ligand>
</feature>
<dbReference type="InterPro" id="IPR026591">
    <property type="entry name" value="Sirtuin_cat_small_dom_sf"/>
</dbReference>
<evidence type="ECO:0000256" key="3">
    <source>
        <dbReference type="ARBA" id="ARBA00006924"/>
    </source>
</evidence>
<proteinExistence type="inferred from homology"/>
<keyword evidence="4" id="KW-0678">Repressor</keyword>
<dbReference type="PANTHER" id="PTHR11085">
    <property type="entry name" value="NAD-DEPENDENT PROTEIN DEACYLASE SIRTUIN-5, MITOCHONDRIAL-RELATED"/>
    <property type="match status" value="1"/>
</dbReference>
<evidence type="ECO:0000256" key="12">
    <source>
        <dbReference type="PROSITE-ProRule" id="PRU00236"/>
    </source>
</evidence>
<keyword evidence="5" id="KW-0808">Transferase</keyword>
<dbReference type="InterPro" id="IPR029035">
    <property type="entry name" value="DHS-like_NAD/FAD-binding_dom"/>
</dbReference>
<dbReference type="PANTHER" id="PTHR11085:SF9">
    <property type="entry name" value="NAD-DEPENDENT PROTEIN DEACETYLASE SIRTUIN-1"/>
    <property type="match status" value="1"/>
</dbReference>
<comment type="cofactor">
    <cofactor evidence="1">
        <name>Zn(2+)</name>
        <dbReference type="ChEBI" id="CHEBI:29105"/>
    </cofactor>
</comment>
<sequence>MTEDTIASRAKRIKLDSNSANNSRSVSPSMSSSGRTLRSRGLSPGSHSALGSPMLTKEEQLLQEVLIPKDPATPILIGRNVTDGKFVTMAFSRQETHNACMYLKYYGLKKFWTAYLPPEINSLHLYYMIRLLGFELKDRDVSSQVMKNVEEWKPHKKYTISYADMNDPLDKKATVLLIKNIYKAINKVLCSRMRLMNFFTIDHLVDRLTKAKRILVLTGAGISTSLGIPDFRSSEGFYTKIRYLGLEDPQDVFNYEGFLRDPSIFYNIANLVLPPENIYSPLHSFIKLLQDKRKLLRNYSQNIDNLESYAGIEPAKLIQCHGSFATASCVTCKWSLAGEKIFKYIRNFEIPLCPHCYKARTKYLDLYERELDGEENIPDWFDEVDKDTIRSYGVIKPDITFFGEPLPSRFHKSIKDDILRCDLLLCIGTSLKVAPVSEIVNMLPANVPQILINRDPVKHAEFDVTTLGYCDDIATMIAQKCGWDIPHPKWASELKNKKFDIKEKAVSVFTVVPSKNMTSPK</sequence>
<comment type="similarity">
    <text evidence="3">Belongs to the sirtuin family. Class I subfamily.</text>
</comment>
<evidence type="ECO:0000259" key="14">
    <source>
        <dbReference type="PROSITE" id="PS50305"/>
    </source>
</evidence>
<evidence type="ECO:0000313" key="15">
    <source>
        <dbReference type="EMBL" id="KAL3233023.1"/>
    </source>
</evidence>
<dbReference type="EMBL" id="JBEVYD010000005">
    <property type="protein sequence ID" value="KAL3233023.1"/>
    <property type="molecule type" value="Genomic_DNA"/>
</dbReference>
<evidence type="ECO:0000256" key="9">
    <source>
        <dbReference type="ARBA" id="ARBA00023027"/>
    </source>
</evidence>
<accession>A0ABR4NWE3</accession>
<evidence type="ECO:0000256" key="4">
    <source>
        <dbReference type="ARBA" id="ARBA00022491"/>
    </source>
</evidence>
<evidence type="ECO:0000256" key="10">
    <source>
        <dbReference type="ARBA" id="ARBA00023163"/>
    </source>
</evidence>
<keyword evidence="10" id="KW-0804">Transcription</keyword>
<keyword evidence="8" id="KW-0805">Transcription regulation</keyword>
<keyword evidence="11" id="KW-0539">Nucleus</keyword>
<dbReference type="InterPro" id="IPR026590">
    <property type="entry name" value="Ssirtuin_cat_dom"/>
</dbReference>
<evidence type="ECO:0000256" key="6">
    <source>
        <dbReference type="ARBA" id="ARBA00022723"/>
    </source>
</evidence>
<evidence type="ECO:0000256" key="2">
    <source>
        <dbReference type="ARBA" id="ARBA00004123"/>
    </source>
</evidence>
<dbReference type="PROSITE" id="PS50305">
    <property type="entry name" value="SIRTUIN"/>
    <property type="match status" value="1"/>
</dbReference>
<keyword evidence="6 12" id="KW-0479">Metal-binding</keyword>
<evidence type="ECO:0000256" key="8">
    <source>
        <dbReference type="ARBA" id="ARBA00023015"/>
    </source>
</evidence>
<dbReference type="Pfam" id="PF02146">
    <property type="entry name" value="SIR2"/>
    <property type="match status" value="1"/>
</dbReference>